<keyword evidence="1" id="KW-0472">Membrane</keyword>
<accession>A0AAE3EZF2</accession>
<keyword evidence="1" id="KW-1133">Transmembrane helix</keyword>
<keyword evidence="3" id="KW-1185">Reference proteome</keyword>
<dbReference type="SUPFAM" id="SSF51445">
    <property type="entry name" value="(Trans)glycosidases"/>
    <property type="match status" value="1"/>
</dbReference>
<dbReference type="InterPro" id="IPR013780">
    <property type="entry name" value="Glyco_hydro_b"/>
</dbReference>
<keyword evidence="1" id="KW-0812">Transmembrane</keyword>
<name>A0AAE3EZF2_9FLAO</name>
<proteinExistence type="predicted"/>
<dbReference type="Gene3D" id="3.20.20.80">
    <property type="entry name" value="Glycosidases"/>
    <property type="match status" value="1"/>
</dbReference>
<dbReference type="Proteomes" id="UP001200642">
    <property type="component" value="Unassembled WGS sequence"/>
</dbReference>
<dbReference type="Gene3D" id="2.60.40.1180">
    <property type="entry name" value="Golgi alpha-mannosidase II"/>
    <property type="match status" value="1"/>
</dbReference>
<dbReference type="EMBL" id="JAIRBC010000035">
    <property type="protein sequence ID" value="MCG2462551.1"/>
    <property type="molecule type" value="Genomic_DNA"/>
</dbReference>
<feature type="transmembrane region" description="Helical" evidence="1">
    <location>
        <begin position="20"/>
        <end position="39"/>
    </location>
</feature>
<evidence type="ECO:0000313" key="2">
    <source>
        <dbReference type="EMBL" id="MCG2462551.1"/>
    </source>
</evidence>
<sequence length="661" mass="75044">MKRHSQKLKYPLKLNLKYKYYIPLIAILFPLLSFTQTEFTTWGNITGIRVDNQLMEFNTSLIIIDVNNLERKTRKEGQRINFKRELDRKSFSYGMDSLSWRQTLYSKKKGTAVIEVDFSSTIDTLIQGAYFRIDLPEDFDNATTFQVINPAEISFKEISTRFQGADYKAPATSMKVMSPTRELEIEFEKPTDVSIRTKDSLHPEIQLNYRVAGGQLVANRHYTNTFTISVSGEIDKSPVELQLFPDQLGEKFDGIGGNFRLQNPDADPQVIDYSLKNLNVAWSRVEMPWRQWHPDLEKDPIVEAKNGNIHPKVKEAMEMAKRLNKLGIPVILACWFAPDWAILGEKAWGRNPDGTRGNQLDPTKKMQIYESIAKYITYLKDAYGVQSVMFSFNESDLGIDVRQTAEEHNTLIKELGAYFRSKGIETKFLLGDTADANGWDFTTIASIDPETRPYIGGVSFHSWRGWTLENLIKWSDISKRVDVPLFVGEGSIDVGAWRYPQIFEEPTYALDEIDVYLQILNIAQPLTILQWQLTSDYSVLSGGGIFGNVEDELYPTQRFYNLKQLGNTPSGLNAIPITSQQKLLTSTAFVNSRQNKMAIHLVNKGATRMGTIKGIPNRIKRLQVYITNKESSFQSIGAVPVSNGVAVVELQGASFISLINR</sequence>
<reference evidence="2" key="1">
    <citation type="submission" date="2023-02" db="EMBL/GenBank/DDBJ databases">
        <title>Genome of Flavobacteriaceae gen. nov. sp. strain F89.</title>
        <authorList>
            <person name="Wang Y."/>
        </authorList>
    </citation>
    <scope>NUCLEOTIDE SEQUENCE</scope>
    <source>
        <strain evidence="2">F89</strain>
    </source>
</reference>
<protein>
    <submittedName>
        <fullName evidence="2">Uncharacterized protein</fullName>
    </submittedName>
</protein>
<gene>
    <name evidence="2" type="ORF">K8352_17450</name>
</gene>
<organism evidence="2 3">
    <name type="scientific">Cerina litoralis</name>
    <dbReference type="NCBI Taxonomy" id="2874477"/>
    <lineage>
        <taxon>Bacteria</taxon>
        <taxon>Pseudomonadati</taxon>
        <taxon>Bacteroidota</taxon>
        <taxon>Flavobacteriia</taxon>
        <taxon>Flavobacteriales</taxon>
        <taxon>Flavobacteriaceae</taxon>
        <taxon>Cerina</taxon>
    </lineage>
</organism>
<dbReference type="InterPro" id="IPR017853">
    <property type="entry name" value="GH"/>
</dbReference>
<comment type="caution">
    <text evidence="2">The sequence shown here is derived from an EMBL/GenBank/DDBJ whole genome shotgun (WGS) entry which is preliminary data.</text>
</comment>
<dbReference type="AlphaFoldDB" id="A0AAE3EZF2"/>
<evidence type="ECO:0000313" key="3">
    <source>
        <dbReference type="Proteomes" id="UP001200642"/>
    </source>
</evidence>
<dbReference type="RefSeq" id="WP_317903688.1">
    <property type="nucleotide sequence ID" value="NZ_JAIRBC010000035.1"/>
</dbReference>
<evidence type="ECO:0000256" key="1">
    <source>
        <dbReference type="SAM" id="Phobius"/>
    </source>
</evidence>